<dbReference type="RefSeq" id="WP_238183435.1">
    <property type="nucleotide sequence ID" value="NZ_BPRB01000168.1"/>
</dbReference>
<comment type="caution">
    <text evidence="1">The sequence shown here is derived from an EMBL/GenBank/DDBJ whole genome shotgun (WGS) entry which is preliminary data.</text>
</comment>
<reference evidence="1" key="1">
    <citation type="journal article" date="2021" name="Front. Microbiol.">
        <title>Comprehensive Comparative Genomics and Phenotyping of Methylobacterium Species.</title>
        <authorList>
            <person name="Alessa O."/>
            <person name="Ogura Y."/>
            <person name="Fujitani Y."/>
            <person name="Takami H."/>
            <person name="Hayashi T."/>
            <person name="Sahin N."/>
            <person name="Tani A."/>
        </authorList>
    </citation>
    <scope>NUCLEOTIDE SEQUENCE</scope>
    <source>
        <strain evidence="1">DSM 23632</strain>
    </source>
</reference>
<proteinExistence type="predicted"/>
<dbReference type="Proteomes" id="UP001055057">
    <property type="component" value="Unassembled WGS sequence"/>
</dbReference>
<dbReference type="EMBL" id="BPRB01000168">
    <property type="protein sequence ID" value="GJE60852.1"/>
    <property type="molecule type" value="Genomic_DNA"/>
</dbReference>
<gene>
    <name evidence="1" type="ORF">MPOCJGCO_2970</name>
</gene>
<organism evidence="1 2">
    <name type="scientific">Methylobacterium trifolii</name>
    <dbReference type="NCBI Taxonomy" id="1003092"/>
    <lineage>
        <taxon>Bacteria</taxon>
        <taxon>Pseudomonadati</taxon>
        <taxon>Pseudomonadota</taxon>
        <taxon>Alphaproteobacteria</taxon>
        <taxon>Hyphomicrobiales</taxon>
        <taxon>Methylobacteriaceae</taxon>
        <taxon>Methylobacterium</taxon>
    </lineage>
</organism>
<keyword evidence="2" id="KW-1185">Reference proteome</keyword>
<evidence type="ECO:0000313" key="2">
    <source>
        <dbReference type="Proteomes" id="UP001055057"/>
    </source>
</evidence>
<accession>A0ABQ4U1X1</accession>
<protein>
    <submittedName>
        <fullName evidence="1">Uncharacterized protein</fullName>
    </submittedName>
</protein>
<name>A0ABQ4U1X1_9HYPH</name>
<evidence type="ECO:0000313" key="1">
    <source>
        <dbReference type="EMBL" id="GJE60852.1"/>
    </source>
</evidence>
<reference evidence="1" key="2">
    <citation type="submission" date="2021-08" db="EMBL/GenBank/DDBJ databases">
        <authorList>
            <person name="Tani A."/>
            <person name="Ola A."/>
            <person name="Ogura Y."/>
            <person name="Katsura K."/>
            <person name="Hayashi T."/>
        </authorList>
    </citation>
    <scope>NUCLEOTIDE SEQUENCE</scope>
    <source>
        <strain evidence="1">DSM 23632</strain>
    </source>
</reference>
<sequence length="72" mass="7848">MDTNRLAVTEMDLASADRLWRTAMNRTLGPDAVLLHGFGPGGEGEPGSSIRRTFEARRTAVAAWRHARRAAA</sequence>